<evidence type="ECO:0000313" key="2">
    <source>
        <dbReference type="Proteomes" id="UP000191901"/>
    </source>
</evidence>
<dbReference type="EMBL" id="CP021983">
    <property type="protein sequence ID" value="ASC73114.1"/>
    <property type="molecule type" value="Genomic_DNA"/>
</dbReference>
<name>A0A1Z3HS24_9CYAN</name>
<dbReference type="Proteomes" id="UP000191901">
    <property type="component" value="Chromosome"/>
</dbReference>
<dbReference type="RefSeq" id="WP_080810028.1">
    <property type="nucleotide sequence ID" value="NZ_CP021983.2"/>
</dbReference>
<sequence>MTSTDRSLLQELQIKCQQMHRFRAVLSETVRDMLDQCEWSLVPSAGQDELPLMVVRLPSRICLSDPLLQELAEQIESYMGPVDFALFSGETSEPLRVLSKTLLDQRWHWRGS</sequence>
<dbReference type="OrthoDB" id="573345at2"/>
<proteinExistence type="predicted"/>
<reference evidence="1 2" key="1">
    <citation type="journal article" date="2016" name="Biochim. Biophys. Acta">
        <title>Characterization of red-shifted phycobilisomes isolated from the chlorophyll f-containing cyanobacterium Halomicronema hongdechloris.</title>
        <authorList>
            <person name="Li Y."/>
            <person name="Lin Y."/>
            <person name="Garvey C.J."/>
            <person name="Birch D."/>
            <person name="Corkery R.W."/>
            <person name="Loughlin P.C."/>
            <person name="Scheer H."/>
            <person name="Willows R.D."/>
            <person name="Chen M."/>
        </authorList>
    </citation>
    <scope>NUCLEOTIDE SEQUENCE [LARGE SCALE GENOMIC DNA]</scope>
    <source>
        <strain evidence="1 2">C2206</strain>
    </source>
</reference>
<keyword evidence="2" id="KW-1185">Reference proteome</keyword>
<accession>A0A1Z3HS24</accession>
<evidence type="ECO:0000313" key="1">
    <source>
        <dbReference type="EMBL" id="ASC73114.1"/>
    </source>
</evidence>
<protein>
    <submittedName>
        <fullName evidence="1">Uncharacterized protein</fullName>
    </submittedName>
</protein>
<dbReference type="AlphaFoldDB" id="A0A1Z3HS24"/>
<organism evidence="1 2">
    <name type="scientific">Halomicronema hongdechloris C2206</name>
    <dbReference type="NCBI Taxonomy" id="1641165"/>
    <lineage>
        <taxon>Bacteria</taxon>
        <taxon>Bacillati</taxon>
        <taxon>Cyanobacteriota</taxon>
        <taxon>Cyanophyceae</taxon>
        <taxon>Nodosilineales</taxon>
        <taxon>Nodosilineaceae</taxon>
        <taxon>Halomicronema</taxon>
    </lineage>
</organism>
<dbReference type="KEGG" id="hhg:XM38_040760"/>
<gene>
    <name evidence="1" type="ORF">XM38_040760</name>
</gene>